<feature type="binding site" evidence="5">
    <location>
        <begin position="260"/>
        <end position="261"/>
    </location>
    <ligand>
        <name>ATP</name>
        <dbReference type="ChEBI" id="CHEBI:30616"/>
    </ligand>
</feature>
<accession>A0A964BTG2</accession>
<comment type="catalytic activity">
    <reaction evidence="5 6">
        <text>5-amino-1-(5-phospho-beta-D-ribosyl)imidazole + hydrogencarbonate + ATP = 5-carboxyamino-1-(5-phospho-D-ribosyl)imidazole + ADP + phosphate + 2 H(+)</text>
        <dbReference type="Rhea" id="RHEA:19317"/>
        <dbReference type="ChEBI" id="CHEBI:15378"/>
        <dbReference type="ChEBI" id="CHEBI:17544"/>
        <dbReference type="ChEBI" id="CHEBI:30616"/>
        <dbReference type="ChEBI" id="CHEBI:43474"/>
        <dbReference type="ChEBI" id="CHEBI:58730"/>
        <dbReference type="ChEBI" id="CHEBI:137981"/>
        <dbReference type="ChEBI" id="CHEBI:456216"/>
        <dbReference type="EC" id="6.3.4.18"/>
    </reaction>
</comment>
<comment type="function">
    <text evidence="6">Catalyzes the ATP-dependent conversion of 5-aminoimidazole ribonucleotide (AIR) and HCO(3)- to N5-carboxyaminoimidazole ribonucleotide (N5-CAIR).</text>
</comment>
<feature type="domain" description="ATP-grasp" evidence="7">
    <location>
        <begin position="107"/>
        <end position="303"/>
    </location>
</feature>
<feature type="binding site" evidence="5">
    <location>
        <position position="183"/>
    </location>
    <ligand>
        <name>ATP</name>
        <dbReference type="ChEBI" id="CHEBI:30616"/>
    </ligand>
</feature>
<keyword evidence="1 5" id="KW-0436">Ligase</keyword>
<evidence type="ECO:0000256" key="2">
    <source>
        <dbReference type="ARBA" id="ARBA00022741"/>
    </source>
</evidence>
<evidence type="ECO:0000256" key="1">
    <source>
        <dbReference type="ARBA" id="ARBA00022598"/>
    </source>
</evidence>
<dbReference type="Gene3D" id="3.30.470.20">
    <property type="entry name" value="ATP-grasp fold, B domain"/>
    <property type="match status" value="1"/>
</dbReference>
<dbReference type="SUPFAM" id="SSF56059">
    <property type="entry name" value="Glutathione synthetase ATP-binding domain-like"/>
    <property type="match status" value="1"/>
</dbReference>
<dbReference type="SUPFAM" id="SSF52440">
    <property type="entry name" value="PreATP-grasp domain"/>
    <property type="match status" value="1"/>
</dbReference>
<organism evidence="8 9">
    <name type="scientific">Waterburya agarophytonicola KI4</name>
    <dbReference type="NCBI Taxonomy" id="2874699"/>
    <lineage>
        <taxon>Bacteria</taxon>
        <taxon>Bacillati</taxon>
        <taxon>Cyanobacteriota</taxon>
        <taxon>Cyanophyceae</taxon>
        <taxon>Pleurocapsales</taxon>
        <taxon>Hyellaceae</taxon>
        <taxon>Waterburya</taxon>
        <taxon>Waterburya agarophytonicola</taxon>
    </lineage>
</organism>
<comment type="caution">
    <text evidence="8">The sequence shown here is derived from an EMBL/GenBank/DDBJ whole genome shotgun (WGS) entry which is preliminary data.</text>
</comment>
<dbReference type="Pfam" id="PF22660">
    <property type="entry name" value="RS_preATP-grasp-like"/>
    <property type="match status" value="1"/>
</dbReference>
<evidence type="ECO:0000256" key="4">
    <source>
        <dbReference type="ARBA" id="ARBA00022840"/>
    </source>
</evidence>
<dbReference type="GO" id="GO:0034028">
    <property type="term" value="F:5-(carboxyamino)imidazole ribonucleotide synthase activity"/>
    <property type="evidence" value="ECO:0007669"/>
    <property type="project" value="UniProtKB-UniRule"/>
</dbReference>
<dbReference type="HAMAP" id="MF_01928">
    <property type="entry name" value="PurK"/>
    <property type="match status" value="1"/>
</dbReference>
<dbReference type="InterPro" id="IPR040686">
    <property type="entry name" value="PurK_C"/>
</dbReference>
<dbReference type="GO" id="GO:0046872">
    <property type="term" value="F:metal ion binding"/>
    <property type="evidence" value="ECO:0007669"/>
    <property type="project" value="InterPro"/>
</dbReference>
<dbReference type="InterPro" id="IPR054350">
    <property type="entry name" value="PurT/PurK_preATP-grasp"/>
</dbReference>
<comment type="similarity">
    <text evidence="5 6">Belongs to the PurK/PurT family.</text>
</comment>
<dbReference type="PANTHER" id="PTHR11609">
    <property type="entry name" value="PURINE BIOSYNTHESIS PROTEIN 6/7, PUR6/7"/>
    <property type="match status" value="1"/>
</dbReference>
<dbReference type="Gene3D" id="3.40.50.20">
    <property type="match status" value="1"/>
</dbReference>
<dbReference type="AlphaFoldDB" id="A0A964BTG2"/>
<protein>
    <recommendedName>
        <fullName evidence="5 6">N5-carboxyaminoimidazole ribonucleotide synthase</fullName>
        <shortName evidence="5 6">N5-CAIR synthase</shortName>
        <ecNumber evidence="5 6">6.3.4.18</ecNumber>
    </recommendedName>
    <alternativeName>
        <fullName evidence="5 6">5-(carboxyamino)imidazole ribonucleotide synthetase</fullName>
    </alternativeName>
</protein>
<dbReference type="RefSeq" id="WP_229642594.1">
    <property type="nucleotide sequence ID" value="NZ_JADWDC010000088.1"/>
</dbReference>
<sequence>MKGKQVGVIGGGQLAWMMAAEASKLGIELIVQTPSQEDPAVSRANDVVYGNIDDAITTAKLAQMCDIVTFENEFIDLEALQQLAQTGVCFRPSLDSLTPLLDKYDQRNYLQKINVPTPKFGLYSSPENIVANYGFPVVLKARRHGYDGQGTFIIKDIEGLNKLAAKIPIQELLIEEFVPFERELGIIAARNELGAIAVYPVTETFQKNQVCHWTITPADVTEEVETKVKAIARTIMEKLNVIGVFGIEFFLTKDNRVLVNEIAPRTHNSGHYTLDGCHTSQFAMQLQAVTGMSLGSTELKSAGALIVNLLGFEESDSDYQEKRDREASRRHRILEISNSLVHWYGKSSRPGRKLGHVTVILNKEELTQAKSIIEQIESIWYGNK</sequence>
<gene>
    <name evidence="5 6" type="primary">purK</name>
    <name evidence="8" type="ORF">I4641_21270</name>
</gene>
<dbReference type="Pfam" id="PF17769">
    <property type="entry name" value="PurK_C"/>
    <property type="match status" value="1"/>
</dbReference>
<comment type="subunit">
    <text evidence="5 6">Homodimer.</text>
</comment>
<dbReference type="InterPro" id="IPR003135">
    <property type="entry name" value="ATP-grasp_carboxylate-amine"/>
</dbReference>
<dbReference type="PANTHER" id="PTHR11609:SF5">
    <property type="entry name" value="PHOSPHORIBOSYLAMINOIMIDAZOLE CARBOXYLASE"/>
    <property type="match status" value="1"/>
</dbReference>
<dbReference type="Pfam" id="PF02222">
    <property type="entry name" value="ATP-grasp"/>
    <property type="match status" value="1"/>
</dbReference>
<comment type="pathway">
    <text evidence="5 6">Purine metabolism; IMP biosynthesis via de novo pathway; 5-amino-1-(5-phospho-D-ribosyl)imidazole-4-carboxylate from 5-amino-1-(5-phospho-D-ribosyl)imidazole (N5-CAIR route): step 1/2.</text>
</comment>
<keyword evidence="3 5" id="KW-0658">Purine biosynthesis</keyword>
<dbReference type="NCBIfam" id="NF004679">
    <property type="entry name" value="PRK06019.1-5"/>
    <property type="match status" value="1"/>
</dbReference>
<dbReference type="InterPro" id="IPR005875">
    <property type="entry name" value="PurK"/>
</dbReference>
<keyword evidence="4 5" id="KW-0067">ATP-binding</keyword>
<dbReference type="EC" id="6.3.4.18" evidence="5 6"/>
<keyword evidence="2 5" id="KW-0547">Nucleotide-binding</keyword>
<evidence type="ECO:0000313" key="8">
    <source>
        <dbReference type="EMBL" id="MCC0179494.1"/>
    </source>
</evidence>
<dbReference type="InterPro" id="IPR011054">
    <property type="entry name" value="Rudment_hybrid_motif"/>
</dbReference>
<proteinExistence type="inferred from homology"/>
<evidence type="ECO:0000256" key="6">
    <source>
        <dbReference type="RuleBase" id="RU361200"/>
    </source>
</evidence>
<feature type="binding site" evidence="5">
    <location>
        <begin position="175"/>
        <end position="178"/>
    </location>
    <ligand>
        <name>ATP</name>
        <dbReference type="ChEBI" id="CHEBI:30616"/>
    </ligand>
</feature>
<dbReference type="GO" id="GO:0006189">
    <property type="term" value="P:'de novo' IMP biosynthetic process"/>
    <property type="evidence" value="ECO:0007669"/>
    <property type="project" value="UniProtKB-UniRule"/>
</dbReference>
<dbReference type="GO" id="GO:0004638">
    <property type="term" value="F:phosphoribosylaminoimidazole carboxylase activity"/>
    <property type="evidence" value="ECO:0007669"/>
    <property type="project" value="InterPro"/>
</dbReference>
<dbReference type="EMBL" id="JADWDC010000088">
    <property type="protein sequence ID" value="MCC0179494.1"/>
    <property type="molecule type" value="Genomic_DNA"/>
</dbReference>
<dbReference type="GO" id="GO:0005524">
    <property type="term" value="F:ATP binding"/>
    <property type="evidence" value="ECO:0007669"/>
    <property type="project" value="UniProtKB-UniRule"/>
</dbReference>
<name>A0A964BTG2_9CYAN</name>
<dbReference type="SUPFAM" id="SSF51246">
    <property type="entry name" value="Rudiment single hybrid motif"/>
    <property type="match status" value="1"/>
</dbReference>
<dbReference type="InterPro" id="IPR013815">
    <property type="entry name" value="ATP_grasp_subdomain_1"/>
</dbReference>
<evidence type="ECO:0000313" key="9">
    <source>
        <dbReference type="Proteomes" id="UP000729733"/>
    </source>
</evidence>
<dbReference type="Proteomes" id="UP000729733">
    <property type="component" value="Unassembled WGS sequence"/>
</dbReference>
<keyword evidence="9" id="KW-1185">Reference proteome</keyword>
<dbReference type="InterPro" id="IPR011761">
    <property type="entry name" value="ATP-grasp"/>
</dbReference>
<comment type="function">
    <text evidence="5">Catalyzes the ATP-dependent conversion of 5-aminoimidazole ribonucleotide (AIR) and HCO(3)(-) to N5-carboxyaminoimidazole ribonucleotide (N5-CAIR).</text>
</comment>
<evidence type="ECO:0000259" key="7">
    <source>
        <dbReference type="PROSITE" id="PS50975"/>
    </source>
</evidence>
<feature type="binding site" evidence="5">
    <location>
        <position position="140"/>
    </location>
    <ligand>
        <name>ATP</name>
        <dbReference type="ChEBI" id="CHEBI:30616"/>
    </ligand>
</feature>
<dbReference type="InterPro" id="IPR016185">
    <property type="entry name" value="PreATP-grasp_dom_sf"/>
</dbReference>
<evidence type="ECO:0000256" key="3">
    <source>
        <dbReference type="ARBA" id="ARBA00022755"/>
    </source>
</evidence>
<dbReference type="GO" id="GO:0005829">
    <property type="term" value="C:cytosol"/>
    <property type="evidence" value="ECO:0007669"/>
    <property type="project" value="TreeGrafter"/>
</dbReference>
<dbReference type="PROSITE" id="PS50975">
    <property type="entry name" value="ATP_GRASP"/>
    <property type="match status" value="1"/>
</dbReference>
<dbReference type="NCBIfam" id="TIGR01161">
    <property type="entry name" value="purK"/>
    <property type="match status" value="1"/>
</dbReference>
<dbReference type="Gene3D" id="3.30.1490.20">
    <property type="entry name" value="ATP-grasp fold, A domain"/>
    <property type="match status" value="1"/>
</dbReference>
<evidence type="ECO:0000256" key="5">
    <source>
        <dbReference type="HAMAP-Rule" id="MF_01928"/>
    </source>
</evidence>
<comment type="caution">
    <text evidence="5">Lacks conserved residue(s) required for the propagation of feature annotation.</text>
</comment>
<reference evidence="8" key="1">
    <citation type="journal article" date="2021" name="Antonie Van Leeuwenhoek">
        <title>Draft genome and description of Waterburya agarophytonicola gen. nov. sp. nov. (Pleurocapsales, Cyanobacteria): a seaweed symbiont.</title>
        <authorList>
            <person name="Bonthond G."/>
            <person name="Shalygin S."/>
            <person name="Bayer T."/>
            <person name="Weinberger F."/>
        </authorList>
    </citation>
    <scope>NUCLEOTIDE SEQUENCE</scope>
    <source>
        <strain evidence="8">KI4</strain>
    </source>
</reference>
<feature type="binding site" evidence="5">
    <location>
        <position position="103"/>
    </location>
    <ligand>
        <name>ATP</name>
        <dbReference type="ChEBI" id="CHEBI:30616"/>
    </ligand>
</feature>